<dbReference type="Proteomes" id="UP000178086">
    <property type="component" value="Unassembled WGS sequence"/>
</dbReference>
<organism evidence="15 16">
    <name type="scientific">Candidatus Aquicultor primus</name>
    <dbReference type="NCBI Taxonomy" id="1797195"/>
    <lineage>
        <taxon>Bacteria</taxon>
        <taxon>Bacillati</taxon>
        <taxon>Actinomycetota</taxon>
        <taxon>Candidatus Aquicultoria</taxon>
        <taxon>Candidatus Aquicultorales</taxon>
        <taxon>Candidatus Aquicultoraceae</taxon>
        <taxon>Candidatus Aquicultor</taxon>
    </lineage>
</organism>
<dbReference type="InterPro" id="IPR000540">
    <property type="entry name" value="Flag_MotA_CS"/>
</dbReference>
<keyword evidence="8" id="KW-0375">Hydrogen ion transport</keyword>
<evidence type="ECO:0000256" key="5">
    <source>
        <dbReference type="ARBA" id="ARBA00022500"/>
    </source>
</evidence>
<name>A0A1F2UKW5_9ACTN</name>
<keyword evidence="15" id="KW-0966">Cell projection</keyword>
<keyword evidence="10" id="KW-0406">Ion transport</keyword>
<dbReference type="GO" id="GO:0006935">
    <property type="term" value="P:chemotaxis"/>
    <property type="evidence" value="ECO:0007669"/>
    <property type="project" value="UniProtKB-KW"/>
</dbReference>
<evidence type="ECO:0000256" key="6">
    <source>
        <dbReference type="ARBA" id="ARBA00022692"/>
    </source>
</evidence>
<evidence type="ECO:0000256" key="1">
    <source>
        <dbReference type="ARBA" id="ARBA00004651"/>
    </source>
</evidence>
<dbReference type="EMBL" id="MELI01000062">
    <property type="protein sequence ID" value="OFW33628.1"/>
    <property type="molecule type" value="Genomic_DNA"/>
</dbReference>
<evidence type="ECO:0000256" key="4">
    <source>
        <dbReference type="ARBA" id="ARBA00022475"/>
    </source>
</evidence>
<feature type="transmembrane region" description="Helical" evidence="12">
    <location>
        <begin position="5"/>
        <end position="22"/>
    </location>
</feature>
<protein>
    <submittedName>
        <fullName evidence="15">Flagellar motor protein MotP</fullName>
    </submittedName>
</protein>
<feature type="transmembrane region" description="Helical" evidence="12">
    <location>
        <begin position="147"/>
        <end position="165"/>
    </location>
</feature>
<dbReference type="AlphaFoldDB" id="A0A1F2UKW5"/>
<evidence type="ECO:0000256" key="2">
    <source>
        <dbReference type="ARBA" id="ARBA00008038"/>
    </source>
</evidence>
<evidence type="ECO:0000256" key="9">
    <source>
        <dbReference type="ARBA" id="ARBA00022989"/>
    </source>
</evidence>
<feature type="domain" description="Motility protein A N-terminal" evidence="14">
    <location>
        <begin position="6"/>
        <end position="91"/>
    </location>
</feature>
<dbReference type="Pfam" id="PF01618">
    <property type="entry name" value="MotA_ExbB"/>
    <property type="match status" value="1"/>
</dbReference>
<comment type="subcellular location">
    <subcellularLocation>
        <location evidence="1">Cell membrane</location>
        <topology evidence="1">Multi-pass membrane protein</topology>
    </subcellularLocation>
</comment>
<keyword evidence="15" id="KW-0282">Flagellum</keyword>
<evidence type="ECO:0000256" key="8">
    <source>
        <dbReference type="ARBA" id="ARBA00022781"/>
    </source>
</evidence>
<sequence>MDITTIIGIIIGLVLVTSAIMVGGDTSVFFSTPSFMITFGGTVAATLIHFKMSHIMGVAKVVKNAFSDPKLNSAELIATMVRIAERARKEGLLALEEDVNEIGDSFLERGMQLVIDGADPELVQEVMETEIIYVAERHALGKSIIEAMASYAPSFGMLGTLIGLVKMLHQLNDPSKIGPGMAIALLTTLYGALFAYLFLNPLAGKLGVRSAEEVLRKELIVEGILAVQAGHNPRMIEEKLKSFLSPEGRESVDMIRDRRVHAEQQTPVETAPG</sequence>
<dbReference type="GO" id="GO:1902600">
    <property type="term" value="P:proton transmembrane transport"/>
    <property type="evidence" value="ECO:0007669"/>
    <property type="project" value="UniProtKB-KW"/>
</dbReference>
<evidence type="ECO:0000256" key="10">
    <source>
        <dbReference type="ARBA" id="ARBA00023065"/>
    </source>
</evidence>
<comment type="caution">
    <text evidence="15">The sequence shown here is derived from an EMBL/GenBank/DDBJ whole genome shotgun (WGS) entry which is preliminary data.</text>
</comment>
<keyword evidence="6 12" id="KW-0812">Transmembrane</keyword>
<proteinExistence type="inferred from homology"/>
<keyword evidence="4" id="KW-1003">Cell membrane</keyword>
<dbReference type="PANTHER" id="PTHR30433">
    <property type="entry name" value="CHEMOTAXIS PROTEIN MOTA"/>
    <property type="match status" value="1"/>
</dbReference>
<evidence type="ECO:0000256" key="3">
    <source>
        <dbReference type="ARBA" id="ARBA00022448"/>
    </source>
</evidence>
<dbReference type="PROSITE" id="PS01307">
    <property type="entry name" value="MOTA"/>
    <property type="match status" value="1"/>
</dbReference>
<dbReference type="GO" id="GO:0005886">
    <property type="term" value="C:plasma membrane"/>
    <property type="evidence" value="ECO:0007669"/>
    <property type="project" value="UniProtKB-SubCell"/>
</dbReference>
<comment type="similarity">
    <text evidence="2">Belongs to the MotA family.</text>
</comment>
<keyword evidence="11 12" id="KW-0472">Membrane</keyword>
<feature type="transmembrane region" description="Helical" evidence="12">
    <location>
        <begin position="177"/>
        <end position="199"/>
    </location>
</feature>
<keyword evidence="9 12" id="KW-1133">Transmembrane helix</keyword>
<dbReference type="PANTHER" id="PTHR30433:SF2">
    <property type="entry name" value="MOTILITY PROTEIN A"/>
    <property type="match status" value="1"/>
</dbReference>
<dbReference type="InterPro" id="IPR046786">
    <property type="entry name" value="MotA_N"/>
</dbReference>
<dbReference type="InterPro" id="IPR047055">
    <property type="entry name" value="MotA-like"/>
</dbReference>
<keyword evidence="7" id="KW-0283">Flagellar rotation</keyword>
<evidence type="ECO:0000256" key="12">
    <source>
        <dbReference type="SAM" id="Phobius"/>
    </source>
</evidence>
<keyword evidence="3" id="KW-0813">Transport</keyword>
<accession>A0A1F2UKW5</accession>
<evidence type="ECO:0000313" key="15">
    <source>
        <dbReference type="EMBL" id="OFW33628.1"/>
    </source>
</evidence>
<reference evidence="15 16" key="1">
    <citation type="journal article" date="2016" name="Nat. Commun.">
        <title>Thousands of microbial genomes shed light on interconnected biogeochemical processes in an aquifer system.</title>
        <authorList>
            <person name="Anantharaman K."/>
            <person name="Brown C.T."/>
            <person name="Hug L.A."/>
            <person name="Sharon I."/>
            <person name="Castelle C.J."/>
            <person name="Probst A.J."/>
            <person name="Thomas B.C."/>
            <person name="Singh A."/>
            <person name="Wilkins M.J."/>
            <person name="Karaoz U."/>
            <person name="Brodie E.L."/>
            <person name="Williams K.H."/>
            <person name="Hubbard S.S."/>
            <person name="Banfield J.F."/>
        </authorList>
    </citation>
    <scope>NUCLEOTIDE SEQUENCE [LARGE SCALE GENOMIC DNA]</scope>
</reference>
<evidence type="ECO:0000256" key="7">
    <source>
        <dbReference type="ARBA" id="ARBA00022779"/>
    </source>
</evidence>
<keyword evidence="15" id="KW-0969">Cilium</keyword>
<gene>
    <name evidence="15" type="ORF">A2074_02310</name>
</gene>
<dbReference type="Pfam" id="PF20560">
    <property type="entry name" value="MotA_N"/>
    <property type="match status" value="1"/>
</dbReference>
<keyword evidence="5" id="KW-0145">Chemotaxis</keyword>
<evidence type="ECO:0000259" key="14">
    <source>
        <dbReference type="Pfam" id="PF20560"/>
    </source>
</evidence>
<evidence type="ECO:0000259" key="13">
    <source>
        <dbReference type="Pfam" id="PF01618"/>
    </source>
</evidence>
<evidence type="ECO:0000313" key="16">
    <source>
        <dbReference type="Proteomes" id="UP000178086"/>
    </source>
</evidence>
<dbReference type="GO" id="GO:0071978">
    <property type="term" value="P:bacterial-type flagellum-dependent swarming motility"/>
    <property type="evidence" value="ECO:0007669"/>
    <property type="project" value="InterPro"/>
</dbReference>
<evidence type="ECO:0000256" key="11">
    <source>
        <dbReference type="ARBA" id="ARBA00023136"/>
    </source>
</evidence>
<feature type="transmembrane region" description="Helical" evidence="12">
    <location>
        <begin position="28"/>
        <end position="50"/>
    </location>
</feature>
<feature type="domain" description="MotA/TolQ/ExbB proton channel" evidence="13">
    <location>
        <begin position="100"/>
        <end position="217"/>
    </location>
</feature>
<dbReference type="InterPro" id="IPR002898">
    <property type="entry name" value="MotA_ExbB_proton_chnl"/>
</dbReference>